<keyword evidence="3" id="KW-1185">Reference proteome</keyword>
<dbReference type="Proteomes" id="UP001196413">
    <property type="component" value="Unassembled WGS sequence"/>
</dbReference>
<gene>
    <name evidence="2" type="ORF">KIN20_036671</name>
</gene>
<organism evidence="2 3">
    <name type="scientific">Parelaphostrongylus tenuis</name>
    <name type="common">Meningeal worm</name>
    <dbReference type="NCBI Taxonomy" id="148309"/>
    <lineage>
        <taxon>Eukaryota</taxon>
        <taxon>Metazoa</taxon>
        <taxon>Ecdysozoa</taxon>
        <taxon>Nematoda</taxon>
        <taxon>Chromadorea</taxon>
        <taxon>Rhabditida</taxon>
        <taxon>Rhabditina</taxon>
        <taxon>Rhabditomorpha</taxon>
        <taxon>Strongyloidea</taxon>
        <taxon>Metastrongylidae</taxon>
        <taxon>Parelaphostrongylus</taxon>
    </lineage>
</organism>
<dbReference type="AlphaFoldDB" id="A0AAD5WLU8"/>
<evidence type="ECO:0000313" key="2">
    <source>
        <dbReference type="EMBL" id="KAJ1374078.1"/>
    </source>
</evidence>
<reference evidence="2" key="1">
    <citation type="submission" date="2021-06" db="EMBL/GenBank/DDBJ databases">
        <title>Parelaphostrongylus tenuis whole genome reference sequence.</title>
        <authorList>
            <person name="Garwood T.J."/>
            <person name="Larsen P.A."/>
            <person name="Fountain-Jones N.M."/>
            <person name="Garbe J.R."/>
            <person name="Macchietto M.G."/>
            <person name="Kania S.A."/>
            <person name="Gerhold R.W."/>
            <person name="Richards J.E."/>
            <person name="Wolf T.M."/>
        </authorList>
    </citation>
    <scope>NUCLEOTIDE SEQUENCE</scope>
    <source>
        <strain evidence="2">MNPRO001-30</strain>
        <tissue evidence="2">Meninges</tissue>
    </source>
</reference>
<feature type="compositionally biased region" description="Basic and acidic residues" evidence="1">
    <location>
        <begin position="68"/>
        <end position="77"/>
    </location>
</feature>
<accession>A0AAD5WLU8</accession>
<evidence type="ECO:0000313" key="3">
    <source>
        <dbReference type="Proteomes" id="UP001196413"/>
    </source>
</evidence>
<protein>
    <submittedName>
        <fullName evidence="2">Uncharacterized protein</fullName>
    </submittedName>
</protein>
<feature type="region of interest" description="Disordered" evidence="1">
    <location>
        <begin position="55"/>
        <end position="77"/>
    </location>
</feature>
<proteinExistence type="predicted"/>
<comment type="caution">
    <text evidence="2">The sequence shown here is derived from an EMBL/GenBank/DDBJ whole genome shotgun (WGS) entry which is preliminary data.</text>
</comment>
<evidence type="ECO:0000256" key="1">
    <source>
        <dbReference type="SAM" id="MobiDB-lite"/>
    </source>
</evidence>
<feature type="compositionally biased region" description="Acidic residues" evidence="1">
    <location>
        <begin position="55"/>
        <end position="67"/>
    </location>
</feature>
<dbReference type="EMBL" id="JAHQIW010007392">
    <property type="protein sequence ID" value="KAJ1374078.1"/>
    <property type="molecule type" value="Genomic_DNA"/>
</dbReference>
<name>A0AAD5WLU8_PARTN</name>
<sequence length="77" mass="9088">MSQTLEDFCLRWEKKRMQEVLAFAHLGSMIWVENKEAEDTVDNIEFTVSRAEVCEENEWETENEDTIDEMRGEGQVT</sequence>